<keyword evidence="6" id="KW-0539">Nucleus</keyword>
<dbReference type="GO" id="GO:0000981">
    <property type="term" value="F:DNA-binding transcription factor activity, RNA polymerase II-specific"/>
    <property type="evidence" value="ECO:0007669"/>
    <property type="project" value="TreeGrafter"/>
</dbReference>
<evidence type="ECO:0000256" key="2">
    <source>
        <dbReference type="ARBA" id="ARBA00008421"/>
    </source>
</evidence>
<keyword evidence="3" id="KW-0805">Transcription regulation</keyword>
<proteinExistence type="inferred from homology"/>
<evidence type="ECO:0000313" key="10">
    <source>
        <dbReference type="EMBL" id="CDS08632.1"/>
    </source>
</evidence>
<dbReference type="PANTHER" id="PTHR11834">
    <property type="entry name" value="TRANSCRIPTIONAL ENHANCER FACTOR TEF RELATED"/>
    <property type="match status" value="1"/>
</dbReference>
<dbReference type="PRINTS" id="PR00065">
    <property type="entry name" value="TEADOMAIN"/>
</dbReference>
<dbReference type="GO" id="GO:0005634">
    <property type="term" value="C:nucleus"/>
    <property type="evidence" value="ECO:0007669"/>
    <property type="project" value="UniProtKB-SubCell"/>
</dbReference>
<feature type="compositionally biased region" description="Polar residues" evidence="8">
    <location>
        <begin position="1"/>
        <end position="20"/>
    </location>
</feature>
<accession>A0A077WPH2</accession>
<sequence length="626" mass="70167">MLADSQQEFIFENAPQQQQDDMIMSATSSSSSFNSVEKEHYHKRSRQYHRKDHHLMPSTSTTATTTTTSTCSPHGKEKEEQVWPPDVEAAFIEALESIPKLGRRKILVNGKPCGRNELISDYIKRKTGKIRTRKQVSSHIQVLKNTRKGEPQFMRLLTDAPADTEEDTQKSQQQPSQRPNKPSSRSNGKQTNNTSSSSRCPSQQQQQQQQQYTFHQATNSILSLGGLTSSESFSSCDDSSLSSSSSPCHDYVFDMLCGGGSVTANSSNDFLQMNGNALQHPLFGDALQTLPTADITLDDPLSFTDPFMLDADLMSTAVAAASASNQRATSQLFEQQQQQPLLETEMKQRLDVEKMKKVSQCASASLDNSMDPITKDEMVDQGSFVLWPKYICFYLEYVLPYDSSNTLSHPLALMQHCYPNCLSVVPASGVIKKTKCPPLADIVTKYPTNVVLHAKTHLDLNLNIPDFCFNNNCFFESRDRRTIECTTTIYSFGNVVLESKEIQQALCLNQDRYIYSFAYVNQFFGAFMKGIRSLQTFEEIDVVIQNLCIVQVFEDVETKYGPAAAFLEQPWDLSHQQRSQPEQASPLLIMAYEFERGHGNMDISAVGDINMISKLGIGRAMDLDDS</sequence>
<evidence type="ECO:0000256" key="1">
    <source>
        <dbReference type="ARBA" id="ARBA00004123"/>
    </source>
</evidence>
<gene>
    <name evidence="10" type="ORF">LRAMOSA09993</name>
</gene>
<evidence type="ECO:0000256" key="3">
    <source>
        <dbReference type="ARBA" id="ARBA00023015"/>
    </source>
</evidence>
<dbReference type="AlphaFoldDB" id="A0A077WPH2"/>
<keyword evidence="4" id="KW-0238">DNA-binding</keyword>
<dbReference type="OrthoDB" id="10006572at2759"/>
<evidence type="ECO:0000256" key="7">
    <source>
        <dbReference type="PROSITE-ProRule" id="PRU00505"/>
    </source>
</evidence>
<dbReference type="PANTHER" id="PTHR11834:SF0">
    <property type="entry name" value="PROTEIN SCALLOPED"/>
    <property type="match status" value="1"/>
</dbReference>
<dbReference type="Pfam" id="PF01285">
    <property type="entry name" value="TEA"/>
    <property type="match status" value="1"/>
</dbReference>
<dbReference type="PROSITE" id="PS51088">
    <property type="entry name" value="TEA_2"/>
    <property type="match status" value="1"/>
</dbReference>
<dbReference type="InterPro" id="IPR000818">
    <property type="entry name" value="TEA/ATTS_dom"/>
</dbReference>
<feature type="domain" description="TEA" evidence="9">
    <location>
        <begin position="76"/>
        <end position="150"/>
    </location>
</feature>
<dbReference type="GO" id="GO:0005667">
    <property type="term" value="C:transcription regulator complex"/>
    <property type="evidence" value="ECO:0007669"/>
    <property type="project" value="TreeGrafter"/>
</dbReference>
<dbReference type="InterPro" id="IPR038096">
    <property type="entry name" value="TEA/ATTS_sf"/>
</dbReference>
<dbReference type="InterPro" id="IPR050937">
    <property type="entry name" value="TEC1_TEAD_TF"/>
</dbReference>
<feature type="compositionally biased region" description="Low complexity" evidence="8">
    <location>
        <begin position="58"/>
        <end position="70"/>
    </location>
</feature>
<dbReference type="Gene3D" id="6.10.20.40">
    <property type="entry name" value="TEA/ATTS domain"/>
    <property type="match status" value="1"/>
</dbReference>
<feature type="region of interest" description="Disordered" evidence="8">
    <location>
        <begin position="1"/>
        <end position="82"/>
    </location>
</feature>
<evidence type="ECO:0000256" key="4">
    <source>
        <dbReference type="ARBA" id="ARBA00023125"/>
    </source>
</evidence>
<comment type="subcellular location">
    <subcellularLocation>
        <location evidence="1">Nucleus</location>
    </subcellularLocation>
</comment>
<dbReference type="PROSITE" id="PS00554">
    <property type="entry name" value="TEA_1"/>
    <property type="match status" value="1"/>
</dbReference>
<dbReference type="Gene3D" id="2.70.50.80">
    <property type="match status" value="1"/>
</dbReference>
<dbReference type="GO" id="GO:0000978">
    <property type="term" value="F:RNA polymerase II cis-regulatory region sequence-specific DNA binding"/>
    <property type="evidence" value="ECO:0007669"/>
    <property type="project" value="TreeGrafter"/>
</dbReference>
<feature type="DNA-binding region" description="TEA" evidence="7">
    <location>
        <begin position="76"/>
        <end position="150"/>
    </location>
</feature>
<feature type="compositionally biased region" description="Polar residues" evidence="8">
    <location>
        <begin position="170"/>
        <end position="202"/>
    </location>
</feature>
<comment type="similarity">
    <text evidence="2">Belongs to the TEC1 family.</text>
</comment>
<evidence type="ECO:0000256" key="8">
    <source>
        <dbReference type="SAM" id="MobiDB-lite"/>
    </source>
</evidence>
<dbReference type="InterPro" id="IPR041086">
    <property type="entry name" value="YBD"/>
</dbReference>
<feature type="compositionally biased region" description="Basic residues" evidence="8">
    <location>
        <begin position="41"/>
        <end position="53"/>
    </location>
</feature>
<reference evidence="10" key="1">
    <citation type="journal article" date="2014" name="Genome Announc.">
        <title>De novo whole-genome sequence and genome annotation of Lichtheimia ramosa.</title>
        <authorList>
            <person name="Linde J."/>
            <person name="Schwartze V."/>
            <person name="Binder U."/>
            <person name="Lass-Florl C."/>
            <person name="Voigt K."/>
            <person name="Horn F."/>
        </authorList>
    </citation>
    <scope>NUCLEOTIDE SEQUENCE</scope>
    <source>
        <strain evidence="10">JMRC FSU:6197</strain>
    </source>
</reference>
<organism evidence="10">
    <name type="scientific">Lichtheimia ramosa</name>
    <dbReference type="NCBI Taxonomy" id="688394"/>
    <lineage>
        <taxon>Eukaryota</taxon>
        <taxon>Fungi</taxon>
        <taxon>Fungi incertae sedis</taxon>
        <taxon>Mucoromycota</taxon>
        <taxon>Mucoromycotina</taxon>
        <taxon>Mucoromycetes</taxon>
        <taxon>Mucorales</taxon>
        <taxon>Lichtheimiaceae</taxon>
        <taxon>Lichtheimia</taxon>
    </lineage>
</organism>
<dbReference type="EMBL" id="LK023326">
    <property type="protein sequence ID" value="CDS08632.1"/>
    <property type="molecule type" value="Genomic_DNA"/>
</dbReference>
<name>A0A077WPH2_9FUNG</name>
<dbReference type="SMART" id="SM00426">
    <property type="entry name" value="TEA"/>
    <property type="match status" value="1"/>
</dbReference>
<evidence type="ECO:0000256" key="6">
    <source>
        <dbReference type="ARBA" id="ARBA00023242"/>
    </source>
</evidence>
<feature type="region of interest" description="Disordered" evidence="8">
    <location>
        <begin position="162"/>
        <end position="213"/>
    </location>
</feature>
<feature type="compositionally biased region" description="Low complexity" evidence="8">
    <location>
        <begin position="25"/>
        <end position="35"/>
    </location>
</feature>
<keyword evidence="5" id="KW-0804">Transcription</keyword>
<evidence type="ECO:0000256" key="5">
    <source>
        <dbReference type="ARBA" id="ARBA00023163"/>
    </source>
</evidence>
<dbReference type="Pfam" id="PF17725">
    <property type="entry name" value="YBD"/>
    <property type="match status" value="1"/>
</dbReference>
<evidence type="ECO:0000259" key="9">
    <source>
        <dbReference type="PROSITE" id="PS51088"/>
    </source>
</evidence>
<protein>
    <recommendedName>
        <fullName evidence="9">TEA domain-containing protein</fullName>
    </recommendedName>
</protein>